<dbReference type="InterPro" id="IPR054722">
    <property type="entry name" value="PolX-like_BBD"/>
</dbReference>
<dbReference type="GO" id="GO:0006417">
    <property type="term" value="P:regulation of translation"/>
    <property type="evidence" value="ECO:0007669"/>
    <property type="project" value="UniProtKB-KW"/>
</dbReference>
<dbReference type="Pfam" id="PF22936">
    <property type="entry name" value="Pol_BBD"/>
    <property type="match status" value="1"/>
</dbReference>
<dbReference type="GO" id="GO:0003729">
    <property type="term" value="F:mRNA binding"/>
    <property type="evidence" value="ECO:0007669"/>
    <property type="project" value="TreeGrafter"/>
</dbReference>
<dbReference type="GO" id="GO:0003743">
    <property type="term" value="F:translation initiation factor activity"/>
    <property type="evidence" value="ECO:0007669"/>
    <property type="project" value="UniProtKB-KW"/>
</dbReference>
<reference evidence="10 11" key="1">
    <citation type="submission" date="2019-09" db="EMBL/GenBank/DDBJ databases">
        <authorList>
            <person name="Ou C."/>
        </authorList>
    </citation>
    <scope>NUCLEOTIDE SEQUENCE [LARGE SCALE GENOMIC DNA]</scope>
    <source>
        <strain evidence="10">S2</strain>
        <tissue evidence="10">Leaf</tissue>
    </source>
</reference>
<feature type="region of interest" description="Disordered" evidence="8">
    <location>
        <begin position="419"/>
        <end position="448"/>
    </location>
</feature>
<dbReference type="Pfam" id="PF02854">
    <property type="entry name" value="MIF4G"/>
    <property type="match status" value="1"/>
</dbReference>
<evidence type="ECO:0000259" key="9">
    <source>
        <dbReference type="PROSITE" id="PS51366"/>
    </source>
</evidence>
<comment type="similarity">
    <text evidence="1">Belongs to the eukaryotic initiation factor 4G family.</text>
</comment>
<feature type="compositionally biased region" description="Basic and acidic residues" evidence="8">
    <location>
        <begin position="717"/>
        <end position="745"/>
    </location>
</feature>
<evidence type="ECO:0000256" key="3">
    <source>
        <dbReference type="ARBA" id="ARBA00022750"/>
    </source>
</evidence>
<evidence type="ECO:0000256" key="8">
    <source>
        <dbReference type="SAM" id="MobiDB-lite"/>
    </source>
</evidence>
<dbReference type="SUPFAM" id="SSF48371">
    <property type="entry name" value="ARM repeat"/>
    <property type="match status" value="2"/>
</dbReference>
<dbReference type="EMBL" id="SMOL01000781">
    <property type="protein sequence ID" value="KAB2595252.1"/>
    <property type="molecule type" value="Genomic_DNA"/>
</dbReference>
<name>A0A5N5F1V8_9ROSA</name>
<evidence type="ECO:0000256" key="2">
    <source>
        <dbReference type="ARBA" id="ARBA00022540"/>
    </source>
</evidence>
<feature type="region of interest" description="Disordered" evidence="8">
    <location>
        <begin position="1"/>
        <end position="80"/>
    </location>
</feature>
<evidence type="ECO:0000313" key="10">
    <source>
        <dbReference type="EMBL" id="KAB2595252.1"/>
    </source>
</evidence>
<keyword evidence="4" id="KW-0810">Translation regulation</keyword>
<feature type="region of interest" description="Disordered" evidence="8">
    <location>
        <begin position="717"/>
        <end position="746"/>
    </location>
</feature>
<dbReference type="SMART" id="SM00543">
    <property type="entry name" value="MIF4G"/>
    <property type="match status" value="1"/>
</dbReference>
<proteinExistence type="inferred from homology"/>
<accession>A0A5N5F1V8</accession>
<dbReference type="FunFam" id="1.25.40.180:FF:000034">
    <property type="entry name" value="Eukaryotic translation initiation factor 4G"/>
    <property type="match status" value="1"/>
</dbReference>
<dbReference type="InterPro" id="IPR003891">
    <property type="entry name" value="Initiation_fac_eIF4g_MI"/>
</dbReference>
<keyword evidence="3" id="KW-0645">Protease</keyword>
<dbReference type="PANTHER" id="PTHR23253:SF9">
    <property type="entry name" value="EUKARYOTIC TRANSLATION INITIATION FACTOR 4 GAMMA 2"/>
    <property type="match status" value="1"/>
</dbReference>
<dbReference type="Proteomes" id="UP000327157">
    <property type="component" value="Chromosome 7"/>
</dbReference>
<feature type="region of interest" description="Disordered" evidence="8">
    <location>
        <begin position="144"/>
        <end position="177"/>
    </location>
</feature>
<evidence type="ECO:0000256" key="4">
    <source>
        <dbReference type="ARBA" id="ARBA00022845"/>
    </source>
</evidence>
<keyword evidence="5" id="KW-0648">Protein biosynthesis</keyword>
<dbReference type="PANTHER" id="PTHR23253">
    <property type="entry name" value="EUKARYOTIC TRANSLATION INITIATION FACTOR 4 GAMMA"/>
    <property type="match status" value="1"/>
</dbReference>
<evidence type="ECO:0000256" key="5">
    <source>
        <dbReference type="ARBA" id="ARBA00022917"/>
    </source>
</evidence>
<feature type="domain" description="MI" evidence="9">
    <location>
        <begin position="883"/>
        <end position="1007"/>
    </location>
</feature>
<dbReference type="InterPro" id="IPR013103">
    <property type="entry name" value="RVT_2"/>
</dbReference>
<dbReference type="InterPro" id="IPR003890">
    <property type="entry name" value="MIF4G-like_typ-3"/>
</dbReference>
<comment type="caution">
    <text evidence="10">The sequence shown here is derived from an EMBL/GenBank/DDBJ whole genome shotgun (WGS) entry which is preliminary data.</text>
</comment>
<keyword evidence="3" id="KW-0064">Aspartyl protease</keyword>
<keyword evidence="2 10" id="KW-0396">Initiation factor</keyword>
<dbReference type="GO" id="GO:0004190">
    <property type="term" value="F:aspartic-type endopeptidase activity"/>
    <property type="evidence" value="ECO:0007669"/>
    <property type="project" value="UniProtKB-KW"/>
</dbReference>
<dbReference type="SUPFAM" id="SSF56672">
    <property type="entry name" value="DNA/RNA polymerases"/>
    <property type="match status" value="1"/>
</dbReference>
<keyword evidence="3" id="KW-0378">Hydrolase</keyword>
<dbReference type="GO" id="GO:0016281">
    <property type="term" value="C:eukaryotic translation initiation factor 4F complex"/>
    <property type="evidence" value="ECO:0007669"/>
    <property type="project" value="TreeGrafter"/>
</dbReference>
<sequence>MVPARRGDVQNGAHNSQPQLHGGSDVPIASTAPQTAEASAPQRSSQIVPRPPTSQSVSVTSDTRKPTIPAKPPADASKGVAFQRGFISPGFMNEMQPQMGPQIPQMGNLGISMASQCPQQLGRKFGGPRKIPMKITHQELRLDKRTDSYPDGGPSAPRTHPNIPPQSQPIPSFAHPHTTTTYYANSYNPSSLYYPAPISHPLTSSHMPPNSQARRFSYPGSQASQHVPFINPSSHSTPPVSKSGSLVHNVLDPPNLEHARDVRNVSASVPSATGPVVIKPPAGTVGQKVVDPLPNSSTVVEKGELSKPLRQSGEIMQSAGDQSILKSLPVMEKVSASATATASVEKQVSNLLSSSSDAPTEESVPVVTTTEPRRIIDRQEGAARLHHRGSGIMDNDRWNKGGAANFRTGQVPNFGVLRNPHAPKLETSDTGEQVRGADDSDKDGHEHGAKQYSRDFLLKFSVQYTELPEGFEIMSDIAQILNANVNAAPSIYYDSLPSPGRIVDRQGGAARLDRRGSGIMDDDRWNMGGAANFRTGQGPKFGVLRNPRALTPVQQHVRGILPGPAHSVGHQEGMQRNNSDADRWQRAANFQPKGLMPSPHTPLQVMHKADRKYEVGKVSDEEQAKQRQLKAILNKLTPQNFEKLFEQVKAVNMDNAMTLTGVISQIFDKALMEPTFCEMYANFCFYLAGELPDFSEDNEKITFKILLYNKCQEEFERGGRQQEETNKADEEGQVKQSEEEREGKRIKARRQRLGNVSLIGELYKKRMLTERIMHKCIEKLFGQQQTPDEQDIEALCILMSTIGEMIDHPKAKKHMDAYFERMKSLSNNMKLSSRVRFMLKDAIDLRKNKWQQRSKVEGPKNIEEVHRDAAQNVPSENVLTEDRLRDMSLAAIREFYSARDEKEAALCIKDLNSPSFHPSMISLWVTDSFERKDAERDLLAKLLVNLTKTHDGTLSQSQLIKGFETVLSTLEDTVIDAPRAPEFLGLIFAKVILENVVSFNQIRQLIHEDGEELAGNILGDVLEIIKSEKGDNGFNEYQSKDLPCSLAIDYGRSKTLSGVVRKEMAIDAVCAKRIAPSHPHLVDVEDIPIFLGSDCIEGFLLWVEDVEKLFKIQPIPERKIVKIVASCFDGDVHLWWDQMQESRRKQAKQKGSSSSSELKTPVFDGENYDFWRIRMTTIFKSYDLWDMVQYGYELPKIEVDALEEDLTETQLKTPKQNRIEDARALGIIQVSVIEETKDTETLSVQDVMASLRAFDQRLERHADFAPEKAFQSLNVGSSSQASASKQKPQSKNVQQVNCTNQVEEETNMFCFFSAKVEKNNEVWYIDNGCSNYITAHESLLIDLDTNLTGKVKIGDGNIVKATGRGTLVINTKKGRRCIREVMLVLGLDENLLSVGQMMEHSYFLLFGRTVVEMYNDRLVAKGYSQKPSVDFNETFAPVARLDTIRIFIALAAKKGWKLHQLDVKSAFLNGVLEDEVFVEQPQGFTSQEFLANVYKLRNALYGLKQAPRAWYSKINSYFTEKGLQKSPTEATLYTKTESNNKTLIVSIYVDDVVYTGNDTGMIEDRLYLTATRPDLMFSASLLSRFMQNPSKIHMGTAKRVIRYVQGTLDYGIKYEMGKSTILIGFCDNDWGGNEDDNRSTSSYAFTFGSGVFLWATVKQQSVALSTAKAEYMNALEVTAQAIWLRFILKDFGELQVDATPLLCDNTSAITITKNPVFHQSRKHIKRRYHFIREALQDNTIKLLYCSIEYQIADIFTKALSNERFNYLRGLLRLTPRSSLERSVGS</sequence>
<dbReference type="Pfam" id="PF07727">
    <property type="entry name" value="RVT_2"/>
    <property type="match status" value="1"/>
</dbReference>
<dbReference type="PROSITE" id="PS51366">
    <property type="entry name" value="MI"/>
    <property type="match status" value="1"/>
</dbReference>
<reference evidence="11" key="2">
    <citation type="submission" date="2019-10" db="EMBL/GenBank/DDBJ databases">
        <title>A de novo genome assembly of a pear dwarfing rootstock.</title>
        <authorList>
            <person name="Wang F."/>
            <person name="Wang J."/>
            <person name="Li S."/>
            <person name="Zhang Y."/>
            <person name="Fang M."/>
            <person name="Ma L."/>
            <person name="Zhao Y."/>
            <person name="Jiang S."/>
        </authorList>
    </citation>
    <scope>NUCLEOTIDE SEQUENCE [LARGE SCALE GENOMIC DNA]</scope>
</reference>
<dbReference type="CDD" id="cd09272">
    <property type="entry name" value="RNase_HI_RT_Ty1"/>
    <property type="match status" value="1"/>
</dbReference>
<feature type="region of interest" description="Disordered" evidence="8">
    <location>
        <begin position="203"/>
        <end position="243"/>
    </location>
</feature>
<evidence type="ECO:0000256" key="6">
    <source>
        <dbReference type="ARBA" id="ARBA00067320"/>
    </source>
</evidence>
<dbReference type="Gene3D" id="1.25.40.180">
    <property type="match status" value="2"/>
</dbReference>
<organism evidence="10 11">
    <name type="scientific">Pyrus ussuriensis x Pyrus communis</name>
    <dbReference type="NCBI Taxonomy" id="2448454"/>
    <lineage>
        <taxon>Eukaryota</taxon>
        <taxon>Viridiplantae</taxon>
        <taxon>Streptophyta</taxon>
        <taxon>Embryophyta</taxon>
        <taxon>Tracheophyta</taxon>
        <taxon>Spermatophyta</taxon>
        <taxon>Magnoliopsida</taxon>
        <taxon>eudicotyledons</taxon>
        <taxon>Gunneridae</taxon>
        <taxon>Pentapetalae</taxon>
        <taxon>rosids</taxon>
        <taxon>fabids</taxon>
        <taxon>Rosales</taxon>
        <taxon>Rosaceae</taxon>
        <taxon>Amygdaloideae</taxon>
        <taxon>Maleae</taxon>
        <taxon>Pyrus</taxon>
    </lineage>
</organism>
<dbReference type="Pfam" id="PF02847">
    <property type="entry name" value="MA3"/>
    <property type="match status" value="1"/>
</dbReference>
<dbReference type="InterPro" id="IPR043502">
    <property type="entry name" value="DNA/RNA_pol_sf"/>
</dbReference>
<evidence type="ECO:0000256" key="1">
    <source>
        <dbReference type="ARBA" id="ARBA00005775"/>
    </source>
</evidence>
<keyword evidence="11" id="KW-1185">Reference proteome</keyword>
<reference evidence="10 11" key="3">
    <citation type="submission" date="2019-11" db="EMBL/GenBank/DDBJ databases">
        <title>A de novo genome assembly of a pear dwarfing rootstock.</title>
        <authorList>
            <person name="Wang F."/>
            <person name="Wang J."/>
            <person name="Li S."/>
            <person name="Zhang Y."/>
            <person name="Fang M."/>
            <person name="Ma L."/>
            <person name="Zhao Y."/>
            <person name="Jiang S."/>
        </authorList>
    </citation>
    <scope>NUCLEOTIDE SEQUENCE [LARGE SCALE GENOMIC DNA]</scope>
    <source>
        <strain evidence="10">S2</strain>
        <tissue evidence="10">Leaf</tissue>
    </source>
</reference>
<evidence type="ECO:0000313" key="11">
    <source>
        <dbReference type="Proteomes" id="UP000327157"/>
    </source>
</evidence>
<dbReference type="FunFam" id="1.25.40.180:FF:000024">
    <property type="entry name" value="Eukaryotic translation initiation factor 4G"/>
    <property type="match status" value="1"/>
</dbReference>
<dbReference type="SMART" id="SM00544">
    <property type="entry name" value="MA3"/>
    <property type="match status" value="1"/>
</dbReference>
<dbReference type="OrthoDB" id="514777at2759"/>
<evidence type="ECO:0000256" key="7">
    <source>
        <dbReference type="ARBA" id="ARBA00075135"/>
    </source>
</evidence>
<gene>
    <name evidence="10" type="ORF">D8674_030702</name>
</gene>
<protein>
    <recommendedName>
        <fullName evidence="6">Eukaryotic translation initiation factor 4G</fullName>
    </recommendedName>
    <alternativeName>
        <fullName evidence="7">Protein synthesis initiation factor 4G</fullName>
    </alternativeName>
</protein>
<feature type="compositionally biased region" description="Basic and acidic residues" evidence="8">
    <location>
        <begin position="435"/>
        <end position="448"/>
    </location>
</feature>
<feature type="compositionally biased region" description="Polar residues" evidence="8">
    <location>
        <begin position="31"/>
        <end position="61"/>
    </location>
</feature>
<dbReference type="InterPro" id="IPR016024">
    <property type="entry name" value="ARM-type_fold"/>
</dbReference>